<feature type="transmembrane region" description="Helical" evidence="6">
    <location>
        <begin position="209"/>
        <end position="227"/>
    </location>
</feature>
<protein>
    <submittedName>
        <fullName evidence="7">Putative ABC transport system permease protein</fullName>
    </submittedName>
</protein>
<evidence type="ECO:0000256" key="3">
    <source>
        <dbReference type="ARBA" id="ARBA00022692"/>
    </source>
</evidence>
<dbReference type="GO" id="GO:0005886">
    <property type="term" value="C:plasma membrane"/>
    <property type="evidence" value="ECO:0007669"/>
    <property type="project" value="TreeGrafter"/>
</dbReference>
<keyword evidence="3 6" id="KW-0812">Transmembrane</keyword>
<proteinExistence type="inferred from homology"/>
<keyword evidence="5 6" id="KW-0472">Membrane</keyword>
<evidence type="ECO:0000256" key="4">
    <source>
        <dbReference type="ARBA" id="ARBA00022989"/>
    </source>
</evidence>
<gene>
    <name evidence="7" type="ORF">SAMN05660405_00902</name>
</gene>
<dbReference type="PANTHER" id="PTHR30028:SF0">
    <property type="entry name" value="PROTEIN ALUMINUM SENSITIVE 3"/>
    <property type="match status" value="1"/>
</dbReference>
<comment type="similarity">
    <text evidence="2">Belongs to the UPF0014 family.</text>
</comment>
<evidence type="ECO:0000256" key="1">
    <source>
        <dbReference type="ARBA" id="ARBA00004141"/>
    </source>
</evidence>
<feature type="transmembrane region" description="Helical" evidence="6">
    <location>
        <begin position="20"/>
        <end position="40"/>
    </location>
</feature>
<dbReference type="AlphaFoldDB" id="A0A1G6WBR4"/>
<dbReference type="EMBL" id="FNAL01000005">
    <property type="protein sequence ID" value="SDD63281.1"/>
    <property type="molecule type" value="Genomic_DNA"/>
</dbReference>
<dbReference type="Proteomes" id="UP000198501">
    <property type="component" value="Unassembled WGS sequence"/>
</dbReference>
<reference evidence="7 8" key="1">
    <citation type="submission" date="2016-10" db="EMBL/GenBank/DDBJ databases">
        <authorList>
            <person name="de Groot N.N."/>
        </authorList>
    </citation>
    <scope>NUCLEOTIDE SEQUENCE [LARGE SCALE GENOMIC DNA]</scope>
    <source>
        <strain evidence="7 8">DSM 23406</strain>
    </source>
</reference>
<dbReference type="InterPro" id="IPR005226">
    <property type="entry name" value="UPF0014_fam"/>
</dbReference>
<evidence type="ECO:0000256" key="6">
    <source>
        <dbReference type="SAM" id="Phobius"/>
    </source>
</evidence>
<keyword evidence="4 6" id="KW-1133">Transmembrane helix</keyword>
<organism evidence="7 8">
    <name type="scientific">Psychrobacter pacificensis</name>
    <dbReference type="NCBI Taxonomy" id="112002"/>
    <lineage>
        <taxon>Bacteria</taxon>
        <taxon>Pseudomonadati</taxon>
        <taxon>Pseudomonadota</taxon>
        <taxon>Gammaproteobacteria</taxon>
        <taxon>Moraxellales</taxon>
        <taxon>Moraxellaceae</taxon>
        <taxon>Psychrobacter</taxon>
    </lineage>
</organism>
<dbReference type="Pfam" id="PF03649">
    <property type="entry name" value="UPF0014"/>
    <property type="match status" value="1"/>
</dbReference>
<evidence type="ECO:0000313" key="7">
    <source>
        <dbReference type="EMBL" id="SDD63281.1"/>
    </source>
</evidence>
<accession>A0A1G6WBR4</accession>
<comment type="subcellular location">
    <subcellularLocation>
        <location evidence="1">Membrane</location>
        <topology evidence="1">Multi-pass membrane protein</topology>
    </subcellularLocation>
</comment>
<evidence type="ECO:0000313" key="8">
    <source>
        <dbReference type="Proteomes" id="UP000198501"/>
    </source>
</evidence>
<feature type="transmembrane region" description="Helical" evidence="6">
    <location>
        <begin position="239"/>
        <end position="261"/>
    </location>
</feature>
<evidence type="ECO:0000256" key="2">
    <source>
        <dbReference type="ARBA" id="ARBA00005268"/>
    </source>
</evidence>
<evidence type="ECO:0000256" key="5">
    <source>
        <dbReference type="ARBA" id="ARBA00023136"/>
    </source>
</evidence>
<sequence length="275" mass="30468">MTLLPSFIMSPINGMNHMQVFLTYSDIALASCMIIIVLLISWQLRLKLTKTLLIAAIRTIVQLSFIGLILAWIFAREQWYEVLLILTIMTLIAGSAAKNRVKRSYKGLLTDTLIAVGTSATLVTAIAMIVILRVQPWYTPQFIIPILGLILGNSLTAISLTSNQLIEAFHEQQGRIEMMLSLSARPFEAVHEQIRAAITNGMTPTLNSMLVVGIVSLPGMMTGQILAGADPTQAVRYQIITMFLICVSSTLGCTISALLIYRRFFNKNKQFVLPH</sequence>
<feature type="transmembrane region" description="Helical" evidence="6">
    <location>
        <begin position="109"/>
        <end position="132"/>
    </location>
</feature>
<feature type="transmembrane region" description="Helical" evidence="6">
    <location>
        <begin position="79"/>
        <end position="97"/>
    </location>
</feature>
<feature type="transmembrane region" description="Helical" evidence="6">
    <location>
        <begin position="52"/>
        <end position="73"/>
    </location>
</feature>
<dbReference type="PANTHER" id="PTHR30028">
    <property type="entry name" value="UPF0014 INNER MEMBRANE PROTEIN YBBM-RELATED"/>
    <property type="match status" value="1"/>
</dbReference>
<name>A0A1G6WBR4_9GAMM</name>